<name>A0A4P6L3L1_9BURK</name>
<keyword evidence="2" id="KW-1185">Reference proteome</keyword>
<gene>
    <name evidence="1" type="ORF">EWM63_26085</name>
</gene>
<dbReference type="RefSeq" id="WP_130189136.1">
    <property type="nucleotide sequence ID" value="NZ_CP035913.1"/>
</dbReference>
<protein>
    <submittedName>
        <fullName evidence="1">Uncharacterized protein</fullName>
    </submittedName>
</protein>
<proteinExistence type="predicted"/>
<dbReference type="AlphaFoldDB" id="A0A4P6L3L1"/>
<dbReference type="EMBL" id="CP035913">
    <property type="protein sequence ID" value="QBE66027.1"/>
    <property type="molecule type" value="Genomic_DNA"/>
</dbReference>
<sequence>MNQDADVQANFWNESTGHCDCCGRQSKTIWGDLADSSGARAVYFVQWTVNSPEHMANFDLVLGPWGDGTSPSDRVLVSLLYRPRPGGGSFMVTSGKGRRADDRSLCDRALERADVVGTPLAGEVFSLVDALWRTEPRVEEIRALDSIASHET</sequence>
<dbReference type="KEGG" id="plue:EWM63_26085"/>
<accession>A0A4P6L3L1</accession>
<organism evidence="1 2">
    <name type="scientific">Pseudoduganella lutea</name>
    <dbReference type="NCBI Taxonomy" id="321985"/>
    <lineage>
        <taxon>Bacteria</taxon>
        <taxon>Pseudomonadati</taxon>
        <taxon>Pseudomonadota</taxon>
        <taxon>Betaproteobacteria</taxon>
        <taxon>Burkholderiales</taxon>
        <taxon>Oxalobacteraceae</taxon>
        <taxon>Telluria group</taxon>
        <taxon>Pseudoduganella</taxon>
    </lineage>
</organism>
<dbReference type="Proteomes" id="UP000290637">
    <property type="component" value="Chromosome"/>
</dbReference>
<evidence type="ECO:0000313" key="1">
    <source>
        <dbReference type="EMBL" id="QBE66027.1"/>
    </source>
</evidence>
<reference evidence="1 2" key="1">
    <citation type="submission" date="2019-02" db="EMBL/GenBank/DDBJ databases">
        <title>Draft Genome Sequences of Six Type Strains of the Genus Massilia.</title>
        <authorList>
            <person name="Miess H."/>
            <person name="Frediansyhah A."/>
            <person name="Gross H."/>
        </authorList>
    </citation>
    <scope>NUCLEOTIDE SEQUENCE [LARGE SCALE GENOMIC DNA]</scope>
    <source>
        <strain evidence="1 2">DSM 17473</strain>
    </source>
</reference>
<dbReference type="OrthoDB" id="120418at2"/>
<evidence type="ECO:0000313" key="2">
    <source>
        <dbReference type="Proteomes" id="UP000290637"/>
    </source>
</evidence>